<evidence type="ECO:0000256" key="2">
    <source>
        <dbReference type="ARBA" id="ARBA00023015"/>
    </source>
</evidence>
<dbReference type="Pfam" id="PF08281">
    <property type="entry name" value="Sigma70_r4_2"/>
    <property type="match status" value="1"/>
</dbReference>
<dbReference type="PANTHER" id="PTHR43133:SF8">
    <property type="entry name" value="RNA POLYMERASE SIGMA FACTOR HI_1459-RELATED"/>
    <property type="match status" value="1"/>
</dbReference>
<evidence type="ECO:0000313" key="9">
    <source>
        <dbReference type="Proteomes" id="UP000812277"/>
    </source>
</evidence>
<name>A0ABS7D7G2_9BACL</name>
<evidence type="ECO:0000256" key="4">
    <source>
        <dbReference type="ARBA" id="ARBA00023125"/>
    </source>
</evidence>
<proteinExistence type="inferred from homology"/>
<dbReference type="Proteomes" id="UP000812277">
    <property type="component" value="Unassembled WGS sequence"/>
</dbReference>
<evidence type="ECO:0000313" key="8">
    <source>
        <dbReference type="EMBL" id="MBW7475781.1"/>
    </source>
</evidence>
<dbReference type="Pfam" id="PF04542">
    <property type="entry name" value="Sigma70_r2"/>
    <property type="match status" value="1"/>
</dbReference>
<dbReference type="PANTHER" id="PTHR43133">
    <property type="entry name" value="RNA POLYMERASE ECF-TYPE SIGMA FACTO"/>
    <property type="match status" value="1"/>
</dbReference>
<evidence type="ECO:0000256" key="1">
    <source>
        <dbReference type="ARBA" id="ARBA00010641"/>
    </source>
</evidence>
<comment type="caution">
    <text evidence="8">The sequence shown here is derived from an EMBL/GenBank/DDBJ whole genome shotgun (WGS) entry which is preliminary data.</text>
</comment>
<evidence type="ECO:0000256" key="3">
    <source>
        <dbReference type="ARBA" id="ARBA00023082"/>
    </source>
</evidence>
<feature type="domain" description="RNA polymerase sigma factor 70 region 4 type 2" evidence="7">
    <location>
        <begin position="104"/>
        <end position="155"/>
    </location>
</feature>
<comment type="similarity">
    <text evidence="1">Belongs to the sigma-70 factor family. ECF subfamily.</text>
</comment>
<dbReference type="Gene3D" id="1.10.1740.10">
    <property type="match status" value="1"/>
</dbReference>
<keyword evidence="5" id="KW-0804">Transcription</keyword>
<accession>A0ABS7D7G2</accession>
<dbReference type="InterPro" id="IPR036388">
    <property type="entry name" value="WH-like_DNA-bd_sf"/>
</dbReference>
<feature type="domain" description="RNA polymerase sigma-70 region 2" evidence="6">
    <location>
        <begin position="11"/>
        <end position="75"/>
    </location>
</feature>
<organism evidence="8 9">
    <name type="scientific">Paenibacillus oenotherae</name>
    <dbReference type="NCBI Taxonomy" id="1435645"/>
    <lineage>
        <taxon>Bacteria</taxon>
        <taxon>Bacillati</taxon>
        <taxon>Bacillota</taxon>
        <taxon>Bacilli</taxon>
        <taxon>Bacillales</taxon>
        <taxon>Paenibacillaceae</taxon>
        <taxon>Paenibacillus</taxon>
    </lineage>
</organism>
<sequence>MGKQTMDEFLQQVGTMLYRYLRKRGLTHEDAEDIVQDTCYKFLLYKDGIRSDIVMSWLYRVASNRFYDLKRKEKRYSTADVDALPLIVLTNIPEIRVLEKERARDIRETLETLPRFQQELLVLKYELELSYKEISSLLMMNENTLKTHVRRAKEKFIKQFQEVLHNE</sequence>
<dbReference type="SUPFAM" id="SSF88659">
    <property type="entry name" value="Sigma3 and sigma4 domains of RNA polymerase sigma factors"/>
    <property type="match status" value="1"/>
</dbReference>
<dbReference type="SUPFAM" id="SSF88946">
    <property type="entry name" value="Sigma2 domain of RNA polymerase sigma factors"/>
    <property type="match status" value="1"/>
</dbReference>
<dbReference type="InterPro" id="IPR007627">
    <property type="entry name" value="RNA_pol_sigma70_r2"/>
</dbReference>
<dbReference type="RefSeq" id="WP_219873023.1">
    <property type="nucleotide sequence ID" value="NZ_JAHZIJ010000008.1"/>
</dbReference>
<dbReference type="InterPro" id="IPR039425">
    <property type="entry name" value="RNA_pol_sigma-70-like"/>
</dbReference>
<dbReference type="InterPro" id="IPR013249">
    <property type="entry name" value="RNA_pol_sigma70_r4_t2"/>
</dbReference>
<reference evidence="8 9" key="1">
    <citation type="submission" date="2021-07" db="EMBL/GenBank/DDBJ databases">
        <title>Paenibacillus radiodurans sp. nov., isolated from the southeastern edge of Tengger Desert.</title>
        <authorList>
            <person name="Zhang G."/>
        </authorList>
    </citation>
    <scope>NUCLEOTIDE SEQUENCE [LARGE SCALE GENOMIC DNA]</scope>
    <source>
        <strain evidence="8 9">DT7-4</strain>
    </source>
</reference>
<dbReference type="InterPro" id="IPR014284">
    <property type="entry name" value="RNA_pol_sigma-70_dom"/>
</dbReference>
<keyword evidence="3" id="KW-0731">Sigma factor</keyword>
<keyword evidence="2" id="KW-0805">Transcription regulation</keyword>
<keyword evidence="4" id="KW-0238">DNA-binding</keyword>
<evidence type="ECO:0000259" key="6">
    <source>
        <dbReference type="Pfam" id="PF04542"/>
    </source>
</evidence>
<dbReference type="EMBL" id="JAHZIJ010000008">
    <property type="protein sequence ID" value="MBW7475781.1"/>
    <property type="molecule type" value="Genomic_DNA"/>
</dbReference>
<evidence type="ECO:0000256" key="5">
    <source>
        <dbReference type="ARBA" id="ARBA00023163"/>
    </source>
</evidence>
<dbReference type="NCBIfam" id="TIGR02937">
    <property type="entry name" value="sigma70-ECF"/>
    <property type="match status" value="1"/>
</dbReference>
<evidence type="ECO:0000259" key="7">
    <source>
        <dbReference type="Pfam" id="PF08281"/>
    </source>
</evidence>
<dbReference type="InterPro" id="IPR013324">
    <property type="entry name" value="RNA_pol_sigma_r3/r4-like"/>
</dbReference>
<protein>
    <submittedName>
        <fullName evidence="8">RNA polymerase sigma factor</fullName>
    </submittedName>
</protein>
<gene>
    <name evidence="8" type="ORF">K0T92_13585</name>
</gene>
<dbReference type="InterPro" id="IPR013325">
    <property type="entry name" value="RNA_pol_sigma_r2"/>
</dbReference>
<keyword evidence="9" id="KW-1185">Reference proteome</keyword>
<dbReference type="Gene3D" id="1.10.10.10">
    <property type="entry name" value="Winged helix-like DNA-binding domain superfamily/Winged helix DNA-binding domain"/>
    <property type="match status" value="1"/>
</dbReference>